<evidence type="ECO:0000256" key="1">
    <source>
        <dbReference type="ARBA" id="ARBA00004141"/>
    </source>
</evidence>
<dbReference type="InterPro" id="IPR013525">
    <property type="entry name" value="ABC2_TM"/>
</dbReference>
<dbReference type="PANTHER" id="PTHR43471">
    <property type="entry name" value="ABC TRANSPORTER PERMEASE"/>
    <property type="match status" value="1"/>
</dbReference>
<accession>A0ABS9Q4N3</accession>
<dbReference type="RefSeq" id="WP_019285382.1">
    <property type="nucleotide sequence ID" value="NZ_DAMDMH010000043.1"/>
</dbReference>
<dbReference type="Pfam" id="PF12698">
    <property type="entry name" value="ABC2_membrane_3"/>
    <property type="match status" value="1"/>
</dbReference>
<feature type="transmembrane region" description="Helical" evidence="6">
    <location>
        <begin position="370"/>
        <end position="392"/>
    </location>
</feature>
<feature type="transmembrane region" description="Helical" evidence="6">
    <location>
        <begin position="50"/>
        <end position="71"/>
    </location>
</feature>
<dbReference type="EMBL" id="JAKRCV010000047">
    <property type="protein sequence ID" value="MCG7322836.1"/>
    <property type="molecule type" value="Genomic_DNA"/>
</dbReference>
<comment type="caution">
    <text evidence="8">The sequence shown here is derived from an EMBL/GenBank/DDBJ whole genome shotgun (WGS) entry which is preliminary data.</text>
</comment>
<dbReference type="Proteomes" id="UP001521931">
    <property type="component" value="Unassembled WGS sequence"/>
</dbReference>
<sequence length="418" mass="44114">MSTQLAPETHPSPSTPAGQGAAAPGGGRAPRNAWQLVAAREMAVKLRDKNFIIGTVITMVLLIGITGFQGWMASRTSATTVAVASAEGRTLAEAVGRTMSAGDDSDEVKVTQVADQAAAERLVQDGDADVLLARSGEGWQITSNETAPTDLTSATRQVLTSQTLATTAARAGTTPEAISRQTAVTTRTLSGTDVSKEVTAKVVGGVFAMLFYFAALMFGMQIAQSVIEEKQSRIVEILASAIPVRQLLAGKVIGNTVIAVGQIVLYLAVGLVGISFTPFKEMLGGVATAAIWYVLFFLAGFLALACIWAVAGSLATRNEDLQQTTTPLTMVLIIGFFASFMAAGAWRVALSYVPVLSSMLMPTRLMDGSAQWWEGVIALALTLAFAAVAMVLGERMYRRSLMQTSSRMTFRQALTASD</sequence>
<organism evidence="8 9">
    <name type="scientific">Arsenicicoccus bolidensis</name>
    <dbReference type="NCBI Taxonomy" id="229480"/>
    <lineage>
        <taxon>Bacteria</taxon>
        <taxon>Bacillati</taxon>
        <taxon>Actinomycetota</taxon>
        <taxon>Actinomycetes</taxon>
        <taxon>Micrococcales</taxon>
        <taxon>Intrasporangiaceae</taxon>
        <taxon>Arsenicicoccus</taxon>
    </lineage>
</organism>
<evidence type="ECO:0000313" key="9">
    <source>
        <dbReference type="Proteomes" id="UP001521931"/>
    </source>
</evidence>
<evidence type="ECO:0000256" key="4">
    <source>
        <dbReference type="ARBA" id="ARBA00023136"/>
    </source>
</evidence>
<dbReference type="PANTHER" id="PTHR43471:SF3">
    <property type="entry name" value="ABC TRANSPORTER PERMEASE PROTEIN NATB"/>
    <property type="match status" value="1"/>
</dbReference>
<comment type="subcellular location">
    <subcellularLocation>
        <location evidence="1">Membrane</location>
        <topology evidence="1">Multi-pass membrane protein</topology>
    </subcellularLocation>
</comment>
<evidence type="ECO:0000256" key="2">
    <source>
        <dbReference type="ARBA" id="ARBA00022692"/>
    </source>
</evidence>
<proteinExistence type="predicted"/>
<reference evidence="8 9" key="1">
    <citation type="submission" date="2022-02" db="EMBL/GenBank/DDBJ databases">
        <title>Uncovering new skin microbiome diversity through culturing and metagenomics.</title>
        <authorList>
            <person name="Conlan S."/>
            <person name="Deming C."/>
            <person name="Nisc Comparative Sequencing Program N."/>
            <person name="Segre J.A."/>
        </authorList>
    </citation>
    <scope>NUCLEOTIDE SEQUENCE [LARGE SCALE GENOMIC DNA]</scope>
    <source>
        <strain evidence="8 9">ACRQZ</strain>
    </source>
</reference>
<name>A0ABS9Q4N3_9MICO</name>
<feature type="transmembrane region" description="Helical" evidence="6">
    <location>
        <begin position="291"/>
        <end position="316"/>
    </location>
</feature>
<keyword evidence="2 6" id="KW-0812">Transmembrane</keyword>
<feature type="domain" description="ABC-2 type transporter transmembrane" evidence="7">
    <location>
        <begin position="49"/>
        <end position="392"/>
    </location>
</feature>
<keyword evidence="4 6" id="KW-0472">Membrane</keyword>
<evidence type="ECO:0000313" key="8">
    <source>
        <dbReference type="EMBL" id="MCG7322836.1"/>
    </source>
</evidence>
<keyword evidence="9" id="KW-1185">Reference proteome</keyword>
<evidence type="ECO:0000256" key="6">
    <source>
        <dbReference type="SAM" id="Phobius"/>
    </source>
</evidence>
<feature type="transmembrane region" description="Helical" evidence="6">
    <location>
        <begin position="328"/>
        <end position="350"/>
    </location>
</feature>
<evidence type="ECO:0000256" key="5">
    <source>
        <dbReference type="SAM" id="MobiDB-lite"/>
    </source>
</evidence>
<feature type="transmembrane region" description="Helical" evidence="6">
    <location>
        <begin position="202"/>
        <end position="223"/>
    </location>
</feature>
<evidence type="ECO:0000256" key="3">
    <source>
        <dbReference type="ARBA" id="ARBA00022989"/>
    </source>
</evidence>
<protein>
    <submittedName>
        <fullName evidence="8">ABC transporter permease</fullName>
    </submittedName>
</protein>
<feature type="compositionally biased region" description="Low complexity" evidence="5">
    <location>
        <begin position="11"/>
        <end position="22"/>
    </location>
</feature>
<feature type="transmembrane region" description="Helical" evidence="6">
    <location>
        <begin position="252"/>
        <end position="279"/>
    </location>
</feature>
<feature type="region of interest" description="Disordered" evidence="5">
    <location>
        <begin position="1"/>
        <end position="28"/>
    </location>
</feature>
<gene>
    <name evidence="8" type="ORF">MHL29_13205</name>
</gene>
<keyword evidence="3 6" id="KW-1133">Transmembrane helix</keyword>
<evidence type="ECO:0000259" key="7">
    <source>
        <dbReference type="Pfam" id="PF12698"/>
    </source>
</evidence>